<evidence type="ECO:0000313" key="1">
    <source>
        <dbReference type="EMBL" id="MBW0493259.1"/>
    </source>
</evidence>
<dbReference type="Gene3D" id="3.10.10.10">
    <property type="entry name" value="HIV Type 1 Reverse Transcriptase, subunit A, domain 1"/>
    <property type="match status" value="1"/>
</dbReference>
<dbReference type="InterPro" id="IPR043502">
    <property type="entry name" value="DNA/RNA_pol_sf"/>
</dbReference>
<sequence length="123" mass="13882">MVFGCHACALVCSHRLTDILFEYKSAFETEKELLGSIIGHEVEIILNVQKTYPPLLRRPAYPASPRAREALEVQIEELMDLGVLRKVGNNEQVQVSTPVIIAWQNAKSRMVGDFRALNNYTLP</sequence>
<protein>
    <submittedName>
        <fullName evidence="1">Uncharacterized protein</fullName>
    </submittedName>
</protein>
<keyword evidence="2" id="KW-1185">Reference proteome</keyword>
<comment type="caution">
    <text evidence="1">The sequence shown here is derived from an EMBL/GenBank/DDBJ whole genome shotgun (WGS) entry which is preliminary data.</text>
</comment>
<name>A0A9Q3CXV1_9BASI</name>
<dbReference type="AlphaFoldDB" id="A0A9Q3CXV1"/>
<dbReference type="Proteomes" id="UP000765509">
    <property type="component" value="Unassembled WGS sequence"/>
</dbReference>
<organism evidence="1 2">
    <name type="scientific">Austropuccinia psidii MF-1</name>
    <dbReference type="NCBI Taxonomy" id="1389203"/>
    <lineage>
        <taxon>Eukaryota</taxon>
        <taxon>Fungi</taxon>
        <taxon>Dikarya</taxon>
        <taxon>Basidiomycota</taxon>
        <taxon>Pucciniomycotina</taxon>
        <taxon>Pucciniomycetes</taxon>
        <taxon>Pucciniales</taxon>
        <taxon>Sphaerophragmiaceae</taxon>
        <taxon>Austropuccinia</taxon>
    </lineage>
</organism>
<dbReference type="EMBL" id="AVOT02011985">
    <property type="protein sequence ID" value="MBW0493259.1"/>
    <property type="molecule type" value="Genomic_DNA"/>
</dbReference>
<dbReference type="OrthoDB" id="5978043at2759"/>
<accession>A0A9Q3CXV1</accession>
<gene>
    <name evidence="1" type="ORF">O181_032974</name>
</gene>
<reference evidence="1" key="1">
    <citation type="submission" date="2021-03" db="EMBL/GenBank/DDBJ databases">
        <title>Draft genome sequence of rust myrtle Austropuccinia psidii MF-1, a brazilian biotype.</title>
        <authorList>
            <person name="Quecine M.C."/>
            <person name="Pachon D.M.R."/>
            <person name="Bonatelli M.L."/>
            <person name="Correr F.H."/>
            <person name="Franceschini L.M."/>
            <person name="Leite T.F."/>
            <person name="Margarido G.R.A."/>
            <person name="Almeida C.A."/>
            <person name="Ferrarezi J.A."/>
            <person name="Labate C.A."/>
        </authorList>
    </citation>
    <scope>NUCLEOTIDE SEQUENCE</scope>
    <source>
        <strain evidence="1">MF-1</strain>
    </source>
</reference>
<proteinExistence type="predicted"/>
<evidence type="ECO:0000313" key="2">
    <source>
        <dbReference type="Proteomes" id="UP000765509"/>
    </source>
</evidence>
<dbReference type="SUPFAM" id="SSF56672">
    <property type="entry name" value="DNA/RNA polymerases"/>
    <property type="match status" value="1"/>
</dbReference>